<accession>A0AAV2DVP2</accession>
<evidence type="ECO:0000313" key="1">
    <source>
        <dbReference type="EMBL" id="CAL1377659.1"/>
    </source>
</evidence>
<proteinExistence type="predicted"/>
<reference evidence="1 2" key="1">
    <citation type="submission" date="2024-04" db="EMBL/GenBank/DDBJ databases">
        <authorList>
            <person name="Fracassetti M."/>
        </authorList>
    </citation>
    <scope>NUCLEOTIDE SEQUENCE [LARGE SCALE GENOMIC DNA]</scope>
</reference>
<sequence length="69" mass="7349">MMKLAYPSISAHFHQPLSIDLNCGQRSPNLSSGGVLGCRGFHIVPALSSHSVGRGLSSFHLGGSAWFLR</sequence>
<dbReference type="AlphaFoldDB" id="A0AAV2DVP2"/>
<evidence type="ECO:0000313" key="2">
    <source>
        <dbReference type="Proteomes" id="UP001497516"/>
    </source>
</evidence>
<keyword evidence="2" id="KW-1185">Reference proteome</keyword>
<dbReference type="EMBL" id="OZ034816">
    <property type="protein sequence ID" value="CAL1377659.1"/>
    <property type="molecule type" value="Genomic_DNA"/>
</dbReference>
<gene>
    <name evidence="1" type="ORF">LTRI10_LOCUS19292</name>
</gene>
<name>A0AAV2DVP2_9ROSI</name>
<protein>
    <submittedName>
        <fullName evidence="1">Uncharacterized protein</fullName>
    </submittedName>
</protein>
<organism evidence="1 2">
    <name type="scientific">Linum trigynum</name>
    <dbReference type="NCBI Taxonomy" id="586398"/>
    <lineage>
        <taxon>Eukaryota</taxon>
        <taxon>Viridiplantae</taxon>
        <taxon>Streptophyta</taxon>
        <taxon>Embryophyta</taxon>
        <taxon>Tracheophyta</taxon>
        <taxon>Spermatophyta</taxon>
        <taxon>Magnoliopsida</taxon>
        <taxon>eudicotyledons</taxon>
        <taxon>Gunneridae</taxon>
        <taxon>Pentapetalae</taxon>
        <taxon>rosids</taxon>
        <taxon>fabids</taxon>
        <taxon>Malpighiales</taxon>
        <taxon>Linaceae</taxon>
        <taxon>Linum</taxon>
    </lineage>
</organism>
<dbReference type="Proteomes" id="UP001497516">
    <property type="component" value="Chromosome 3"/>
</dbReference>